<dbReference type="SMART" id="SM00345">
    <property type="entry name" value="HTH_GNTR"/>
    <property type="match status" value="1"/>
</dbReference>
<dbReference type="PANTHER" id="PTHR43537:SF5">
    <property type="entry name" value="UXU OPERON TRANSCRIPTIONAL REGULATOR"/>
    <property type="match status" value="1"/>
</dbReference>
<accession>A0A4R0P8G8</accession>
<evidence type="ECO:0000256" key="1">
    <source>
        <dbReference type="ARBA" id="ARBA00023015"/>
    </source>
</evidence>
<keyword evidence="3" id="KW-0804">Transcription</keyword>
<evidence type="ECO:0000259" key="4">
    <source>
        <dbReference type="PROSITE" id="PS50949"/>
    </source>
</evidence>
<dbReference type="GO" id="GO:0003677">
    <property type="term" value="F:DNA binding"/>
    <property type="evidence" value="ECO:0007669"/>
    <property type="project" value="UniProtKB-KW"/>
</dbReference>
<feature type="domain" description="HTH gntR-type" evidence="4">
    <location>
        <begin position="4"/>
        <end position="72"/>
    </location>
</feature>
<dbReference type="Gene3D" id="1.20.120.530">
    <property type="entry name" value="GntR ligand-binding domain-like"/>
    <property type="match status" value="1"/>
</dbReference>
<protein>
    <submittedName>
        <fullName evidence="5">FCD domain-containing protein</fullName>
    </submittedName>
</protein>
<dbReference type="Pfam" id="PF07729">
    <property type="entry name" value="FCD"/>
    <property type="match status" value="1"/>
</dbReference>
<comment type="caution">
    <text evidence="5">The sequence shown here is derived from an EMBL/GenBank/DDBJ whole genome shotgun (WGS) entry which is preliminary data.</text>
</comment>
<dbReference type="OrthoDB" id="284307at2"/>
<dbReference type="SUPFAM" id="SSF46785">
    <property type="entry name" value="Winged helix' DNA-binding domain"/>
    <property type="match status" value="1"/>
</dbReference>
<dbReference type="SUPFAM" id="SSF48008">
    <property type="entry name" value="GntR ligand-binding domain-like"/>
    <property type="match status" value="1"/>
</dbReference>
<reference evidence="5 6" key="1">
    <citation type="journal article" date="2015" name="Antonie Van Leeuwenhoek">
        <title>Oricola cellulosilytica gen. nov., sp. nov., a cellulose-degrading bacterium of the family Phyllobacteriaceae isolated from surface seashore water, and emended descriptions of Mesorhizobium loti and Phyllobacterium myrsinacearum.</title>
        <authorList>
            <person name="Hameed A."/>
            <person name="Shahina M."/>
            <person name="Lai W.A."/>
            <person name="Lin S.Y."/>
            <person name="Young L.S."/>
            <person name="Liu Y.C."/>
            <person name="Hsu Y.H."/>
            <person name="Young C.C."/>
        </authorList>
    </citation>
    <scope>NUCLEOTIDE SEQUENCE [LARGE SCALE GENOMIC DNA]</scope>
    <source>
        <strain evidence="5 6">KCTC 52183</strain>
    </source>
</reference>
<dbReference type="PANTHER" id="PTHR43537">
    <property type="entry name" value="TRANSCRIPTIONAL REGULATOR, GNTR FAMILY"/>
    <property type="match status" value="1"/>
</dbReference>
<dbReference type="InterPro" id="IPR011711">
    <property type="entry name" value="GntR_C"/>
</dbReference>
<dbReference type="RefSeq" id="WP_131569534.1">
    <property type="nucleotide sequence ID" value="NZ_JAINFK010000006.1"/>
</dbReference>
<evidence type="ECO:0000256" key="2">
    <source>
        <dbReference type="ARBA" id="ARBA00023125"/>
    </source>
</evidence>
<dbReference type="Proteomes" id="UP000291301">
    <property type="component" value="Unassembled WGS sequence"/>
</dbReference>
<keyword evidence="6" id="KW-1185">Reference proteome</keyword>
<dbReference type="Gene3D" id="1.10.10.10">
    <property type="entry name" value="Winged helix-like DNA-binding domain superfamily/Winged helix DNA-binding domain"/>
    <property type="match status" value="1"/>
</dbReference>
<keyword evidence="1" id="KW-0805">Transcription regulation</keyword>
<gene>
    <name evidence="5" type="ORF">E0D97_12800</name>
</gene>
<organism evidence="5 6">
    <name type="scientific">Oricola cellulosilytica</name>
    <dbReference type="NCBI Taxonomy" id="1429082"/>
    <lineage>
        <taxon>Bacteria</taxon>
        <taxon>Pseudomonadati</taxon>
        <taxon>Pseudomonadota</taxon>
        <taxon>Alphaproteobacteria</taxon>
        <taxon>Hyphomicrobiales</taxon>
        <taxon>Ahrensiaceae</taxon>
        <taxon>Oricola</taxon>
    </lineage>
</organism>
<dbReference type="InterPro" id="IPR000524">
    <property type="entry name" value="Tscrpt_reg_HTH_GntR"/>
</dbReference>
<dbReference type="InterPro" id="IPR036388">
    <property type="entry name" value="WH-like_DNA-bd_sf"/>
</dbReference>
<proteinExistence type="predicted"/>
<dbReference type="InterPro" id="IPR008920">
    <property type="entry name" value="TF_FadR/GntR_C"/>
</dbReference>
<dbReference type="CDD" id="cd07377">
    <property type="entry name" value="WHTH_GntR"/>
    <property type="match status" value="1"/>
</dbReference>
<name>A0A4R0P8G8_9HYPH</name>
<evidence type="ECO:0000256" key="3">
    <source>
        <dbReference type="ARBA" id="ARBA00023163"/>
    </source>
</evidence>
<dbReference type="InterPro" id="IPR036390">
    <property type="entry name" value="WH_DNA-bd_sf"/>
</dbReference>
<dbReference type="PRINTS" id="PR00035">
    <property type="entry name" value="HTHGNTR"/>
</dbReference>
<dbReference type="AlphaFoldDB" id="A0A4R0P8G8"/>
<sequence>MTARRRYREIADRLRAEIVARGYRPGDRILTERQIAEVFDVPRSVVREAVMMLEIEGFVEVRKGSGIYLLVEPGARSGDLRDDIGPFELLQARQVLESAIAEQAARTITKPYIVKMREALMLEAREIETGEGDFSGDRLFHQLIAEATQNSALADVVDELWRKRARSPMWAQLHERIFDVSYRRRWLGDHQAILTALQQKDPAAARQAMWQHLENVRTTLFDLSNAEDPDFDGYLFTSVSASQG</sequence>
<evidence type="ECO:0000313" key="5">
    <source>
        <dbReference type="EMBL" id="TCD13363.1"/>
    </source>
</evidence>
<dbReference type="GO" id="GO:0003700">
    <property type="term" value="F:DNA-binding transcription factor activity"/>
    <property type="evidence" value="ECO:0007669"/>
    <property type="project" value="InterPro"/>
</dbReference>
<dbReference type="Pfam" id="PF00392">
    <property type="entry name" value="GntR"/>
    <property type="match status" value="1"/>
</dbReference>
<keyword evidence="2" id="KW-0238">DNA-binding</keyword>
<dbReference type="PROSITE" id="PS50949">
    <property type="entry name" value="HTH_GNTR"/>
    <property type="match status" value="1"/>
</dbReference>
<evidence type="ECO:0000313" key="6">
    <source>
        <dbReference type="Proteomes" id="UP000291301"/>
    </source>
</evidence>
<dbReference type="SMART" id="SM00895">
    <property type="entry name" value="FCD"/>
    <property type="match status" value="1"/>
</dbReference>
<dbReference type="EMBL" id="SJST01000005">
    <property type="protein sequence ID" value="TCD13363.1"/>
    <property type="molecule type" value="Genomic_DNA"/>
</dbReference>